<sequence length="354" mass="41060">MKQIIITFSTFLLYTATLIAQNDTIKPLVFQGYGEIYYSYDFSNPQNHEKQNFIYSHKRHNEINLNLAFAKVAYNKNNLRANATLMIGNYAQYNLLTEPTWAQFIYEANVGFKISRKQNVWLDAGIMPSHIGFESAISADCWTLTRSILAENSPYYETGIKISYTNQSEKLNASFLVLNGWQKIKKPDYIQNPSFGVQLNYKPNTKLILNYSNFIGTDKADSIHSWRLFHNLYAIYKPSKKFGLIAGFDFGTDKFNTTDYGIWYSPVFILQYKPKEKYNIALRGEYYNDKKQILITTNTPSGFNTFGVSTNFDMQIKENLLWRIEAKEYLSEDKIFNNHNANFTLSTSLAIKFQ</sequence>
<protein>
    <submittedName>
        <fullName evidence="1">Putative OmpL-like beta-barrel porin-2</fullName>
    </submittedName>
</protein>
<dbReference type="Pfam" id="PF07642">
    <property type="entry name" value="BBP2"/>
    <property type="match status" value="1"/>
</dbReference>
<evidence type="ECO:0000313" key="2">
    <source>
        <dbReference type="Proteomes" id="UP000237056"/>
    </source>
</evidence>
<dbReference type="InterPro" id="IPR011486">
    <property type="entry name" value="BBP2"/>
</dbReference>
<evidence type="ECO:0000313" key="1">
    <source>
        <dbReference type="EMBL" id="POS01857.1"/>
    </source>
</evidence>
<accession>A0A2S4N823</accession>
<dbReference type="EMBL" id="PQNY01000007">
    <property type="protein sequence ID" value="POS01857.1"/>
    <property type="molecule type" value="Genomic_DNA"/>
</dbReference>
<gene>
    <name evidence="1" type="ORF">Q361_10747</name>
</gene>
<dbReference type="OrthoDB" id="103154at2"/>
<proteinExistence type="predicted"/>
<dbReference type="Proteomes" id="UP000237056">
    <property type="component" value="Unassembled WGS sequence"/>
</dbReference>
<dbReference type="AlphaFoldDB" id="A0A2S4N823"/>
<keyword evidence="2" id="KW-1185">Reference proteome</keyword>
<reference evidence="1 2" key="1">
    <citation type="submission" date="2018-01" db="EMBL/GenBank/DDBJ databases">
        <title>Genomic Encyclopedia of Type Strains, Phase I: the one thousand microbial genomes (KMG-I) project.</title>
        <authorList>
            <person name="Goeker M."/>
        </authorList>
    </citation>
    <scope>NUCLEOTIDE SEQUENCE [LARGE SCALE GENOMIC DNA]</scope>
    <source>
        <strain evidence="1 2">DSM 17960</strain>
    </source>
</reference>
<comment type="caution">
    <text evidence="1">The sequence shown here is derived from an EMBL/GenBank/DDBJ whole genome shotgun (WGS) entry which is preliminary data.</text>
</comment>
<name>A0A2S4N823_9FLAO</name>
<organism evidence="1 2">
    <name type="scientific">Flavobacterium croceum DSM 17960</name>
    <dbReference type="NCBI Taxonomy" id="1121886"/>
    <lineage>
        <taxon>Bacteria</taxon>
        <taxon>Pseudomonadati</taxon>
        <taxon>Bacteroidota</taxon>
        <taxon>Flavobacteriia</taxon>
        <taxon>Flavobacteriales</taxon>
        <taxon>Flavobacteriaceae</taxon>
        <taxon>Flavobacterium</taxon>
    </lineage>
</organism>
<dbReference type="RefSeq" id="WP_103725928.1">
    <property type="nucleotide sequence ID" value="NZ_PQNY01000007.1"/>
</dbReference>